<dbReference type="SUPFAM" id="SSF57701">
    <property type="entry name" value="Zn2/Cys6 DNA-binding domain"/>
    <property type="match status" value="1"/>
</dbReference>
<dbReference type="RefSeq" id="XP_031011020.1">
    <property type="nucleotide sequence ID" value="XM_031164852.1"/>
</dbReference>
<dbReference type="PROSITE" id="PS00463">
    <property type="entry name" value="ZN2_CY6_FUNGAL_1"/>
    <property type="match status" value="1"/>
</dbReference>
<organism evidence="4 5">
    <name type="scientific">Fusarium coffeatum</name>
    <dbReference type="NCBI Taxonomy" id="231269"/>
    <lineage>
        <taxon>Eukaryota</taxon>
        <taxon>Fungi</taxon>
        <taxon>Dikarya</taxon>
        <taxon>Ascomycota</taxon>
        <taxon>Pezizomycotina</taxon>
        <taxon>Sordariomycetes</taxon>
        <taxon>Hypocreomycetidae</taxon>
        <taxon>Hypocreales</taxon>
        <taxon>Nectriaceae</taxon>
        <taxon>Fusarium</taxon>
        <taxon>Fusarium incarnatum-equiseti species complex</taxon>
    </lineage>
</organism>
<dbReference type="PANTHER" id="PTHR47256">
    <property type="entry name" value="ZN(II)2CYS6 TRANSCRIPTION FACTOR (EUROFUNG)-RELATED"/>
    <property type="match status" value="1"/>
</dbReference>
<accession>A0A366QQT5</accession>
<dbReference type="CDD" id="cd00067">
    <property type="entry name" value="GAL4"/>
    <property type="match status" value="1"/>
</dbReference>
<dbReference type="PROSITE" id="PS50048">
    <property type="entry name" value="ZN2_CY6_FUNGAL_2"/>
    <property type="match status" value="1"/>
</dbReference>
<reference evidence="4 5" key="1">
    <citation type="submission" date="2018-06" db="EMBL/GenBank/DDBJ databases">
        <title>Fusarium incarnatum-equiseti species complex species 28.</title>
        <authorList>
            <person name="Gardiner D.M."/>
        </authorList>
    </citation>
    <scope>NUCLEOTIDE SEQUENCE [LARGE SCALE GENOMIC DNA]</scope>
    <source>
        <strain evidence="4 5">FIESC_28</strain>
    </source>
</reference>
<keyword evidence="1" id="KW-0539">Nucleus</keyword>
<dbReference type="CDD" id="cd12148">
    <property type="entry name" value="fungal_TF_MHR"/>
    <property type="match status" value="1"/>
</dbReference>
<comment type="caution">
    <text evidence="4">The sequence shown here is derived from an EMBL/GenBank/DDBJ whole genome shotgun (WGS) entry which is preliminary data.</text>
</comment>
<evidence type="ECO:0000313" key="5">
    <source>
        <dbReference type="Proteomes" id="UP000253153"/>
    </source>
</evidence>
<dbReference type="InterPro" id="IPR036864">
    <property type="entry name" value="Zn2-C6_fun-type_DNA-bd_sf"/>
</dbReference>
<feature type="domain" description="Zn(2)-C6 fungal-type" evidence="3">
    <location>
        <begin position="45"/>
        <end position="75"/>
    </location>
</feature>
<dbReference type="GO" id="GO:0008270">
    <property type="term" value="F:zinc ion binding"/>
    <property type="evidence" value="ECO:0007669"/>
    <property type="project" value="InterPro"/>
</dbReference>
<evidence type="ECO:0000313" key="4">
    <source>
        <dbReference type="EMBL" id="RBR07223.1"/>
    </source>
</evidence>
<dbReference type="SMART" id="SM00066">
    <property type="entry name" value="GAL4"/>
    <property type="match status" value="1"/>
</dbReference>
<dbReference type="GeneID" id="42000148"/>
<dbReference type="Pfam" id="PF00172">
    <property type="entry name" value="Zn_clus"/>
    <property type="match status" value="1"/>
</dbReference>
<proteinExistence type="predicted"/>
<name>A0A366QQT5_9HYPO</name>
<feature type="region of interest" description="Disordered" evidence="2">
    <location>
        <begin position="1"/>
        <end position="24"/>
    </location>
</feature>
<dbReference type="GO" id="GO:0000981">
    <property type="term" value="F:DNA-binding transcription factor activity, RNA polymerase II-specific"/>
    <property type="evidence" value="ECO:0007669"/>
    <property type="project" value="InterPro"/>
</dbReference>
<keyword evidence="5" id="KW-1185">Reference proteome</keyword>
<evidence type="ECO:0000259" key="3">
    <source>
        <dbReference type="PROSITE" id="PS50048"/>
    </source>
</evidence>
<dbReference type="AlphaFoldDB" id="A0A366QQT5"/>
<dbReference type="EMBL" id="QKXC01000320">
    <property type="protein sequence ID" value="RBR07223.1"/>
    <property type="molecule type" value="Genomic_DNA"/>
</dbReference>
<dbReference type="Gene3D" id="4.10.240.10">
    <property type="entry name" value="Zn(2)-C6 fungal-type DNA-binding domain"/>
    <property type="match status" value="1"/>
</dbReference>
<sequence length="702" mass="79326">MAANFRQIQPAPRDDNSPESEEGGHFVLGRSYRIAKRKRQHVRVACNPCREKKRACNGAEPQCDQCRLRSLSCIYRVPPKTVDSTIKVQKQLDTLQNNFNQYADIVDQLKTLPEYEALKLLQRLRSSENALSPLGTVRLSNHKTSQALLPTTSSRIEFELTALHGIVYPTLLPIDITGLDIPPLEKPASPSSTLSNSGSLVRKPSNTPVVLAEAGSKPYCDSRLKDLDISYWTKVPISNASAATLISLYLETDQTIVAFIDADLFVGSLADRTPRFCSSFLVTAMLYVACYAYTAKDLTAIPLGNLFLREAERLFRAEGSSDDVLTLAAINTLSLGCFFSGNDTLARELQAAGRNMGRRLVLYGVPHHSPSSLAFRRLPDDLLRMTAHVAWSTYNWLTIHVMFFYDESISHTPSLPVPGADRDDYPDHAWPDHPLPKYMGKSFTKLCHFFSIVEEVAAVYSANDRIPIFNRVPIAFAEAKYQKMLHWADSLSKDMAWNKDSHEHIFLFHMWFHCAVLDIFRPFAQTQQDYKLRSFNSQDSTPKTIFSASLNQMKRLALIYRTQKMPNSYMPYINISLIHIANTICKEPPFDLTSKFYFLLCIRYWQHLYVGYPIFSHVIQAFLTMAINNGLMSNREAKTLMAEVLAGGKHHELAHEGIQTNFIVDFDLAMTNPDEAGVQAVAQKFEEVALFDEFAVYKKEGD</sequence>
<evidence type="ECO:0000256" key="1">
    <source>
        <dbReference type="ARBA" id="ARBA00023242"/>
    </source>
</evidence>
<protein>
    <recommendedName>
        <fullName evidence="3">Zn(2)-C6 fungal-type domain-containing protein</fullName>
    </recommendedName>
</protein>
<dbReference type="InterPro" id="IPR001138">
    <property type="entry name" value="Zn2Cys6_DnaBD"/>
</dbReference>
<gene>
    <name evidence="4" type="ORF">FIESC28_10722</name>
</gene>
<evidence type="ECO:0000256" key="2">
    <source>
        <dbReference type="SAM" id="MobiDB-lite"/>
    </source>
</evidence>
<dbReference type="PANTHER" id="PTHR47256:SF1">
    <property type="entry name" value="ZN(II)2CYS6 TRANSCRIPTION FACTOR (EUROFUNG)"/>
    <property type="match status" value="1"/>
</dbReference>
<dbReference type="Proteomes" id="UP000253153">
    <property type="component" value="Unassembled WGS sequence"/>
</dbReference>
<dbReference type="OrthoDB" id="10261408at2759"/>
<dbReference type="InterPro" id="IPR053187">
    <property type="entry name" value="Notoamide_regulator"/>
</dbReference>